<dbReference type="EMBL" id="SHOA02000007">
    <property type="protein sequence ID" value="TDH69757.1"/>
    <property type="molecule type" value="Genomic_DNA"/>
</dbReference>
<keyword evidence="2" id="KW-1185">Reference proteome</keyword>
<protein>
    <submittedName>
        <fullName evidence="1">Uncharacterized protein</fullName>
    </submittedName>
</protein>
<evidence type="ECO:0000313" key="1">
    <source>
        <dbReference type="EMBL" id="TDH69757.1"/>
    </source>
</evidence>
<reference evidence="1 2" key="1">
    <citation type="journal article" date="2021" name="Genome Biol.">
        <title>AFLAP: assembly-free linkage analysis pipeline using k-mers from genome sequencing data.</title>
        <authorList>
            <person name="Fletcher K."/>
            <person name="Zhang L."/>
            <person name="Gil J."/>
            <person name="Han R."/>
            <person name="Cavanaugh K."/>
            <person name="Michelmore R."/>
        </authorList>
    </citation>
    <scope>NUCLEOTIDE SEQUENCE [LARGE SCALE GENOMIC DNA]</scope>
    <source>
        <strain evidence="1 2">SF5</strain>
    </source>
</reference>
<organism evidence="1 2">
    <name type="scientific">Bremia lactucae</name>
    <name type="common">Lettuce downy mildew</name>
    <dbReference type="NCBI Taxonomy" id="4779"/>
    <lineage>
        <taxon>Eukaryota</taxon>
        <taxon>Sar</taxon>
        <taxon>Stramenopiles</taxon>
        <taxon>Oomycota</taxon>
        <taxon>Peronosporomycetes</taxon>
        <taxon>Peronosporales</taxon>
        <taxon>Peronosporaceae</taxon>
        <taxon>Bremia</taxon>
    </lineage>
</organism>
<dbReference type="GeneID" id="94346122"/>
<comment type="caution">
    <text evidence="1">The sequence shown here is derived from an EMBL/GenBank/DDBJ whole genome shotgun (WGS) entry which is preliminary data.</text>
</comment>
<evidence type="ECO:0000313" key="2">
    <source>
        <dbReference type="Proteomes" id="UP000294530"/>
    </source>
</evidence>
<dbReference type="AlphaFoldDB" id="A0A976FMV1"/>
<name>A0A976FMV1_BRELC</name>
<sequence>MRIDYISLLVIATVVTNANSASLRRSPIDTRKHSYDNTHDFSTQETDVWHKEDERMLNLLKSYIKSPVEAASLTKPLLLSSKRIYEPNSFDGLAEVNNLARYIDALQLKDRQTNDFVDAKLNFLVYYFGYSAVARELMKVEQSLGADYIWKLLFRNKESLPGNSKEYLDVVDFGILYQFIKVAQRHDEMKELPQLVKRYFVVKQKQMSPKHSGYDFSADVEVNAFKLMFTDVPTSSVITAMRNKYVELEFPDENSVLRMLAKIYSTFHNEDKQQMLDYFFLSYLFVHNNENSRNFIRKIRSDLKSVSAKTDIMP</sequence>
<dbReference type="Proteomes" id="UP000294530">
    <property type="component" value="Unassembled WGS sequence"/>
</dbReference>
<proteinExistence type="predicted"/>
<gene>
    <name evidence="1" type="ORF">CCR75_002354</name>
</gene>
<dbReference type="RefSeq" id="XP_067819256.1">
    <property type="nucleotide sequence ID" value="XM_067960451.1"/>
</dbReference>
<accession>A0A976FMV1</accession>
<dbReference type="KEGG" id="blac:94346122"/>